<name>A0A840XYN0_9PROT</name>
<dbReference type="AlphaFoldDB" id="A0A840XYN0"/>
<dbReference type="Gene3D" id="3.10.560.10">
    <property type="entry name" value="Outer membrane lipoprotein wza domain like"/>
    <property type="match status" value="1"/>
</dbReference>
<feature type="chain" id="PRO_5032871807" evidence="2">
    <location>
        <begin position="26"/>
        <end position="193"/>
    </location>
</feature>
<organism evidence="4 5">
    <name type="scientific">Muricoccus pecuniae</name>
    <dbReference type="NCBI Taxonomy" id="693023"/>
    <lineage>
        <taxon>Bacteria</taxon>
        <taxon>Pseudomonadati</taxon>
        <taxon>Pseudomonadota</taxon>
        <taxon>Alphaproteobacteria</taxon>
        <taxon>Acetobacterales</taxon>
        <taxon>Roseomonadaceae</taxon>
        <taxon>Muricoccus</taxon>
    </lineage>
</organism>
<dbReference type="RefSeq" id="WP_246418280.1">
    <property type="nucleotide sequence ID" value="NZ_JACIJD010000007.1"/>
</dbReference>
<comment type="caution">
    <text evidence="4">The sequence shown here is derived from an EMBL/GenBank/DDBJ whole genome shotgun (WGS) entry which is preliminary data.</text>
</comment>
<evidence type="ECO:0000256" key="2">
    <source>
        <dbReference type="SAM" id="SignalP"/>
    </source>
</evidence>
<dbReference type="PANTHER" id="PTHR33619">
    <property type="entry name" value="POLYSACCHARIDE EXPORT PROTEIN GFCE-RELATED"/>
    <property type="match status" value="1"/>
</dbReference>
<dbReference type="PANTHER" id="PTHR33619:SF3">
    <property type="entry name" value="POLYSACCHARIDE EXPORT PROTEIN GFCE-RELATED"/>
    <property type="match status" value="1"/>
</dbReference>
<dbReference type="InterPro" id="IPR049712">
    <property type="entry name" value="Poly_export"/>
</dbReference>
<accession>A0A840XYN0</accession>
<dbReference type="InterPro" id="IPR003715">
    <property type="entry name" value="Poly_export_N"/>
</dbReference>
<dbReference type="GO" id="GO:0015159">
    <property type="term" value="F:polysaccharide transmembrane transporter activity"/>
    <property type="evidence" value="ECO:0007669"/>
    <property type="project" value="InterPro"/>
</dbReference>
<evidence type="ECO:0000256" key="1">
    <source>
        <dbReference type="ARBA" id="ARBA00022729"/>
    </source>
</evidence>
<feature type="domain" description="Polysaccharide export protein N-terminal" evidence="3">
    <location>
        <begin position="37"/>
        <end position="113"/>
    </location>
</feature>
<proteinExistence type="predicted"/>
<evidence type="ECO:0000313" key="5">
    <source>
        <dbReference type="Proteomes" id="UP000580654"/>
    </source>
</evidence>
<feature type="signal peptide" evidence="2">
    <location>
        <begin position="1"/>
        <end position="25"/>
    </location>
</feature>
<dbReference type="Gene3D" id="3.30.1950.10">
    <property type="entry name" value="wza like domain"/>
    <property type="match status" value="1"/>
</dbReference>
<dbReference type="Proteomes" id="UP000580654">
    <property type="component" value="Unassembled WGS sequence"/>
</dbReference>
<sequence length="193" mass="20636">MPSFLTGKIGRAAVLGVALLVAACANPGAGLPPLPEQTSNAYLLGTGDQLRITVFNDPRLTGEFRVTDAGRVALPLVGAIPAAGRTTSQLERAIEGALRERRLFNEPSVAVEVNQYRPIFVLGMVERGGETPFQPGMNVLSAVAVVGGFNYRAVTDRVSITRRGPDGVAREYLGERSSQLQPGDVVTVFERRF</sequence>
<reference evidence="4 5" key="1">
    <citation type="submission" date="2020-08" db="EMBL/GenBank/DDBJ databases">
        <title>Genomic Encyclopedia of Type Strains, Phase IV (KMG-IV): sequencing the most valuable type-strain genomes for metagenomic binning, comparative biology and taxonomic classification.</title>
        <authorList>
            <person name="Goeker M."/>
        </authorList>
    </citation>
    <scope>NUCLEOTIDE SEQUENCE [LARGE SCALE GENOMIC DNA]</scope>
    <source>
        <strain evidence="4 5">DSM 25622</strain>
    </source>
</reference>
<gene>
    <name evidence="4" type="ORF">FHS87_001965</name>
</gene>
<keyword evidence="5" id="KW-1185">Reference proteome</keyword>
<protein>
    <submittedName>
        <fullName evidence="4">Polysaccharide export outer membrane protein</fullName>
    </submittedName>
</protein>
<keyword evidence="1 2" id="KW-0732">Signal</keyword>
<evidence type="ECO:0000259" key="3">
    <source>
        <dbReference type="Pfam" id="PF02563"/>
    </source>
</evidence>
<dbReference type="EMBL" id="JACIJD010000007">
    <property type="protein sequence ID" value="MBB5693928.1"/>
    <property type="molecule type" value="Genomic_DNA"/>
</dbReference>
<dbReference type="Pfam" id="PF02563">
    <property type="entry name" value="Poly_export"/>
    <property type="match status" value="1"/>
</dbReference>
<evidence type="ECO:0000313" key="4">
    <source>
        <dbReference type="EMBL" id="MBB5693928.1"/>
    </source>
</evidence>